<evidence type="ECO:0000259" key="3">
    <source>
        <dbReference type="PROSITE" id="PS51212"/>
    </source>
</evidence>
<dbReference type="OrthoDB" id="6091680at2759"/>
<dbReference type="SMART" id="SM00321">
    <property type="entry name" value="WSC"/>
    <property type="match status" value="1"/>
</dbReference>
<accession>A0A6J8DPD4</accession>
<dbReference type="InterPro" id="IPR050525">
    <property type="entry name" value="ECM_Assembly_Org"/>
</dbReference>
<keyword evidence="1" id="KW-1133">Transmembrane helix</keyword>
<keyword evidence="1" id="KW-0472">Membrane</keyword>
<feature type="domain" description="VWFA" evidence="2">
    <location>
        <begin position="102"/>
        <end position="278"/>
    </location>
</feature>
<keyword evidence="1" id="KW-0812">Transmembrane</keyword>
<dbReference type="PRINTS" id="PR00453">
    <property type="entry name" value="VWFADOMAIN"/>
</dbReference>
<protein>
    <submittedName>
        <fullName evidence="4">COL14A</fullName>
    </submittedName>
</protein>
<dbReference type="Gene3D" id="3.40.50.410">
    <property type="entry name" value="von Willebrand factor, type A domain"/>
    <property type="match status" value="1"/>
</dbReference>
<evidence type="ECO:0000313" key="5">
    <source>
        <dbReference type="Proteomes" id="UP000507470"/>
    </source>
</evidence>
<dbReference type="PROSITE" id="PS51212">
    <property type="entry name" value="WSC"/>
    <property type="match status" value="1"/>
</dbReference>
<dbReference type="EMBL" id="CACVKT020007622">
    <property type="protein sequence ID" value="CAC5409024.1"/>
    <property type="molecule type" value="Genomic_DNA"/>
</dbReference>
<sequence>MKQTKWQYTISLLGYMGCFKDDRNRHLKYRIADLSHTTLLKCKQHCRGFKYTGLQAGAYCLCGNTLINPTYPRVLDSECNFPCPGESFRMCGAGWKNSIYRDVVYVIDKSGSVTESNFNEAINFIYMVTEYLTIGNDAIMVSIVTYSTTYSLEFALNTYSTNTSVLTAINGLIGTTTDGNTYTGEALRFVQTYILQTSNGARTGVDKVVVVLTDGASNGAIDPGTAADSLRTDGVEVFAVGIGTSHLNELQDIANDPASYYVMYVSDFIFLCGLIPALVPKLGNYLD</sequence>
<evidence type="ECO:0000259" key="2">
    <source>
        <dbReference type="PROSITE" id="PS50234"/>
    </source>
</evidence>
<dbReference type="PANTHER" id="PTHR24020:SF84">
    <property type="entry name" value="VWFA DOMAIN-CONTAINING PROTEIN"/>
    <property type="match status" value="1"/>
</dbReference>
<dbReference type="SUPFAM" id="SSF53300">
    <property type="entry name" value="vWA-like"/>
    <property type="match status" value="1"/>
</dbReference>
<evidence type="ECO:0000256" key="1">
    <source>
        <dbReference type="SAM" id="Phobius"/>
    </source>
</evidence>
<gene>
    <name evidence="4" type="ORF">MCOR_42355</name>
</gene>
<keyword evidence="5" id="KW-1185">Reference proteome</keyword>
<dbReference type="Proteomes" id="UP000507470">
    <property type="component" value="Unassembled WGS sequence"/>
</dbReference>
<dbReference type="PANTHER" id="PTHR24020">
    <property type="entry name" value="COLLAGEN ALPHA"/>
    <property type="match status" value="1"/>
</dbReference>
<feature type="domain" description="WSC" evidence="3">
    <location>
        <begin position="12"/>
        <end position="103"/>
    </location>
</feature>
<organism evidence="4 5">
    <name type="scientific">Mytilus coruscus</name>
    <name type="common">Sea mussel</name>
    <dbReference type="NCBI Taxonomy" id="42192"/>
    <lineage>
        <taxon>Eukaryota</taxon>
        <taxon>Metazoa</taxon>
        <taxon>Spiralia</taxon>
        <taxon>Lophotrochozoa</taxon>
        <taxon>Mollusca</taxon>
        <taxon>Bivalvia</taxon>
        <taxon>Autobranchia</taxon>
        <taxon>Pteriomorphia</taxon>
        <taxon>Mytilida</taxon>
        <taxon>Mytiloidea</taxon>
        <taxon>Mytilidae</taxon>
        <taxon>Mytilinae</taxon>
        <taxon>Mytilus</taxon>
    </lineage>
</organism>
<dbReference type="Pfam" id="PF01822">
    <property type="entry name" value="WSC"/>
    <property type="match status" value="1"/>
</dbReference>
<dbReference type="SMART" id="SM00327">
    <property type="entry name" value="VWA"/>
    <property type="match status" value="1"/>
</dbReference>
<feature type="transmembrane region" description="Helical" evidence="1">
    <location>
        <begin position="258"/>
        <end position="279"/>
    </location>
</feature>
<reference evidence="4 5" key="1">
    <citation type="submission" date="2020-06" db="EMBL/GenBank/DDBJ databases">
        <authorList>
            <person name="Li R."/>
            <person name="Bekaert M."/>
        </authorList>
    </citation>
    <scope>NUCLEOTIDE SEQUENCE [LARGE SCALE GENOMIC DNA]</scope>
    <source>
        <strain evidence="5">wild</strain>
    </source>
</reference>
<dbReference type="PROSITE" id="PS50234">
    <property type="entry name" value="VWFA"/>
    <property type="match status" value="1"/>
</dbReference>
<proteinExistence type="predicted"/>
<dbReference type="Pfam" id="PF00092">
    <property type="entry name" value="VWA"/>
    <property type="match status" value="1"/>
</dbReference>
<dbReference type="InterPro" id="IPR002889">
    <property type="entry name" value="WSC_carb-bd"/>
</dbReference>
<evidence type="ECO:0000313" key="4">
    <source>
        <dbReference type="EMBL" id="CAC5409024.1"/>
    </source>
</evidence>
<dbReference type="AlphaFoldDB" id="A0A6J8DPD4"/>
<dbReference type="InterPro" id="IPR036465">
    <property type="entry name" value="vWFA_dom_sf"/>
</dbReference>
<name>A0A6J8DPD4_MYTCO</name>
<dbReference type="CDD" id="cd01450">
    <property type="entry name" value="vWFA_subfamily_ECM"/>
    <property type="match status" value="1"/>
</dbReference>
<dbReference type="InterPro" id="IPR002035">
    <property type="entry name" value="VWF_A"/>
</dbReference>